<evidence type="ECO:0000256" key="6">
    <source>
        <dbReference type="ARBA" id="ARBA00022691"/>
    </source>
</evidence>
<keyword evidence="4" id="KW-0489">Methyltransferase</keyword>
<evidence type="ECO:0000256" key="11">
    <source>
        <dbReference type="ARBA" id="ARBA00073136"/>
    </source>
</evidence>
<gene>
    <name evidence="15" type="primary">LOC109475542</name>
</gene>
<dbReference type="Pfam" id="PF01795">
    <property type="entry name" value="Methyltransf_5"/>
    <property type="match status" value="1"/>
</dbReference>
<keyword evidence="14" id="KW-1185">Reference proteome</keyword>
<dbReference type="Proteomes" id="UP000515135">
    <property type="component" value="Unplaced"/>
</dbReference>
<dbReference type="FunFam" id="1.10.150.170:FF:000002">
    <property type="entry name" value="Probable methyltransferase-like protein 15"/>
    <property type="match status" value="1"/>
</dbReference>
<proteinExistence type="inferred from homology"/>
<dbReference type="GO" id="GO:0005759">
    <property type="term" value="C:mitochondrial matrix"/>
    <property type="evidence" value="ECO:0007669"/>
    <property type="project" value="UniProtKB-SubCell"/>
</dbReference>
<reference evidence="15" key="1">
    <citation type="submission" date="2025-08" db="UniProtKB">
        <authorList>
            <consortium name="RefSeq"/>
        </authorList>
    </citation>
    <scope>IDENTIFICATION</scope>
    <source>
        <tissue evidence="15">Gonad</tissue>
    </source>
</reference>
<dbReference type="InterPro" id="IPR023397">
    <property type="entry name" value="SAM-dep_MeTrfase_MraW_recog"/>
</dbReference>
<dbReference type="InterPro" id="IPR029063">
    <property type="entry name" value="SAM-dependent_MTases_sf"/>
</dbReference>
<accession>A0A6P4ZL10</accession>
<organism evidence="14 15">
    <name type="scientific">Branchiostoma belcheri</name>
    <name type="common">Amphioxus</name>
    <dbReference type="NCBI Taxonomy" id="7741"/>
    <lineage>
        <taxon>Eukaryota</taxon>
        <taxon>Metazoa</taxon>
        <taxon>Chordata</taxon>
        <taxon>Cephalochordata</taxon>
        <taxon>Leptocardii</taxon>
        <taxon>Amphioxiformes</taxon>
        <taxon>Branchiostomatidae</taxon>
        <taxon>Branchiostoma</taxon>
    </lineage>
</organism>
<protein>
    <recommendedName>
        <fullName evidence="11">12S rRNA N(4)-cytidine methyltransferase METTL15</fullName>
    </recommendedName>
    <alternativeName>
        <fullName evidence="12">Methyltransferase 5 domain-containing protein 1</fullName>
    </alternativeName>
    <alternativeName>
        <fullName evidence="13">Methyltransferase-like protein 15</fullName>
    </alternativeName>
</protein>
<dbReference type="GeneID" id="109475542"/>
<sequence length="392" mass="43414">MFTVESHGFRLLRRLSAAVYGKRNVGSAAEHMGDSRLLADDSDHMWVGEGGGRSGMQHTPVMVREVLDCLDPQPGQVYVDMTFGAGGHTKAILAAQPDTVVYAMDRDPAAHNMAQNMAKQYGRAIRPVLGRFSELLYLLSSQNVQENTVDGFLFDVGASSMQFDQGGRGFALSQDGPLDMRMDGERFGNKQPTAADVVNSLGEDDLYGIIKTYGEERHARKISSAIVDARNKRPITTTKQLAGIVASALAPPGVFFSFDKLNRAVHPATKTFQALRIFVNDELNELYQGLQAARYFLKPGGRAIVITFHSLEDRVAKRYFQGANIRQHGGTSIHQKKREGDLLKEEGLPEVEMQGPRKEWTILTSKVMRPHWAEVMENPRARSAKLRAAIKN</sequence>
<dbReference type="PANTHER" id="PTHR11265:SF0">
    <property type="entry name" value="12S RRNA N4-METHYLCYTIDINE METHYLTRANSFERASE"/>
    <property type="match status" value="1"/>
</dbReference>
<evidence type="ECO:0000256" key="13">
    <source>
        <dbReference type="ARBA" id="ARBA00081509"/>
    </source>
</evidence>
<evidence type="ECO:0000256" key="12">
    <source>
        <dbReference type="ARBA" id="ARBA00080961"/>
    </source>
</evidence>
<keyword evidence="3" id="KW-0597">Phosphoprotein</keyword>
<evidence type="ECO:0000313" key="15">
    <source>
        <dbReference type="RefSeq" id="XP_019631752.1"/>
    </source>
</evidence>
<evidence type="ECO:0000256" key="3">
    <source>
        <dbReference type="ARBA" id="ARBA00022553"/>
    </source>
</evidence>
<evidence type="ECO:0000256" key="2">
    <source>
        <dbReference type="ARBA" id="ARBA00010396"/>
    </source>
</evidence>
<dbReference type="RefSeq" id="XP_019631752.1">
    <property type="nucleotide sequence ID" value="XM_019776193.1"/>
</dbReference>
<dbReference type="PANTHER" id="PTHR11265">
    <property type="entry name" value="S-ADENOSYL-METHYLTRANSFERASE MRAW"/>
    <property type="match status" value="1"/>
</dbReference>
<keyword evidence="6" id="KW-0949">S-adenosyl-L-methionine</keyword>
<evidence type="ECO:0000256" key="5">
    <source>
        <dbReference type="ARBA" id="ARBA00022679"/>
    </source>
</evidence>
<evidence type="ECO:0000256" key="9">
    <source>
        <dbReference type="ARBA" id="ARBA00052418"/>
    </source>
</evidence>
<evidence type="ECO:0000256" key="7">
    <source>
        <dbReference type="ARBA" id="ARBA00022946"/>
    </source>
</evidence>
<dbReference type="GO" id="GO:0071424">
    <property type="term" value="F:rRNA (cytosine-N4-)-methyltransferase activity"/>
    <property type="evidence" value="ECO:0007669"/>
    <property type="project" value="TreeGrafter"/>
</dbReference>
<dbReference type="NCBIfam" id="TIGR00006">
    <property type="entry name" value="16S rRNA (cytosine(1402)-N(4))-methyltransferase RsmH"/>
    <property type="match status" value="1"/>
</dbReference>
<dbReference type="GO" id="GO:0070475">
    <property type="term" value="P:rRNA base methylation"/>
    <property type="evidence" value="ECO:0007669"/>
    <property type="project" value="TreeGrafter"/>
</dbReference>
<comment type="subcellular location">
    <subcellularLocation>
        <location evidence="1">Mitochondrion matrix</location>
    </subcellularLocation>
</comment>
<evidence type="ECO:0000256" key="4">
    <source>
        <dbReference type="ARBA" id="ARBA00022603"/>
    </source>
</evidence>
<dbReference type="KEGG" id="bbel:109475542"/>
<comment type="function">
    <text evidence="10">N4-methylcytidine (m4C) methyltransferase responsible for the methylation of position C839 in mitochondrial 12S rRNA. Involved in the stabilization of 12S rRNA folding, therefore facilitating the assembly of the mitochondrial small ribosomal subunits.</text>
</comment>
<dbReference type="HAMAP" id="MF_01007">
    <property type="entry name" value="16SrRNA_methyltr_H"/>
    <property type="match status" value="1"/>
</dbReference>
<dbReference type="OrthoDB" id="16290at2759"/>
<evidence type="ECO:0000256" key="1">
    <source>
        <dbReference type="ARBA" id="ARBA00004305"/>
    </source>
</evidence>
<evidence type="ECO:0000313" key="14">
    <source>
        <dbReference type="Proteomes" id="UP000515135"/>
    </source>
</evidence>
<comment type="catalytic activity">
    <reaction evidence="9">
        <text>cytidine(839) in 12S rRNA + S-adenosyl-L-methionine = N(4)-methylcytidine(839) in 12S rRNA + S-adenosyl-L-homocysteine + H(+)</text>
        <dbReference type="Rhea" id="RHEA:62524"/>
        <dbReference type="Rhea" id="RHEA-COMP:16109"/>
        <dbReference type="Rhea" id="RHEA-COMP:16110"/>
        <dbReference type="ChEBI" id="CHEBI:15378"/>
        <dbReference type="ChEBI" id="CHEBI:57856"/>
        <dbReference type="ChEBI" id="CHEBI:59789"/>
        <dbReference type="ChEBI" id="CHEBI:74506"/>
        <dbReference type="ChEBI" id="CHEBI:82748"/>
    </reaction>
    <physiologicalReaction direction="left-to-right" evidence="9">
        <dbReference type="Rhea" id="RHEA:62525"/>
    </physiologicalReaction>
</comment>
<evidence type="ECO:0000256" key="8">
    <source>
        <dbReference type="ARBA" id="ARBA00023128"/>
    </source>
</evidence>
<evidence type="ECO:0000256" key="10">
    <source>
        <dbReference type="ARBA" id="ARBA00056391"/>
    </source>
</evidence>
<dbReference type="InterPro" id="IPR002903">
    <property type="entry name" value="RsmH"/>
</dbReference>
<name>A0A6P4ZL10_BRABE</name>
<dbReference type="AlphaFoldDB" id="A0A6P4ZL10"/>
<keyword evidence="5" id="KW-0808">Transferase</keyword>
<comment type="similarity">
    <text evidence="2">Belongs to the methyltransferase superfamily. RsmH family.</text>
</comment>
<keyword evidence="8" id="KW-0496">Mitochondrion</keyword>
<keyword evidence="7" id="KW-0809">Transit peptide</keyword>
<dbReference type="SUPFAM" id="SSF53335">
    <property type="entry name" value="S-adenosyl-L-methionine-dependent methyltransferases"/>
    <property type="match status" value="1"/>
</dbReference>
<dbReference type="Gene3D" id="1.10.150.170">
    <property type="entry name" value="Putative methyltransferase TM0872, insert domain"/>
    <property type="match status" value="1"/>
</dbReference>
<dbReference type="FunFam" id="3.40.50.150:FF:000909">
    <property type="match status" value="1"/>
</dbReference>
<dbReference type="Gene3D" id="3.40.50.150">
    <property type="entry name" value="Vaccinia Virus protein VP39"/>
    <property type="match status" value="1"/>
</dbReference>
<dbReference type="SUPFAM" id="SSF81799">
    <property type="entry name" value="Putative methyltransferase TM0872, insert domain"/>
    <property type="match status" value="1"/>
</dbReference>